<dbReference type="AlphaFoldDB" id="A0A1R2B933"/>
<feature type="region of interest" description="Disordered" evidence="2">
    <location>
        <begin position="374"/>
        <end position="395"/>
    </location>
</feature>
<dbReference type="OrthoDB" id="313592at2759"/>
<evidence type="ECO:0000256" key="2">
    <source>
        <dbReference type="SAM" id="MobiDB-lite"/>
    </source>
</evidence>
<feature type="region of interest" description="Disordered" evidence="2">
    <location>
        <begin position="247"/>
        <end position="267"/>
    </location>
</feature>
<sequence>MSNNISEALLKQKIEFMQIELDEFKKKEENFRRTNECLMQALGTNDSTSINSHAHEELKKTNEQLEKEIFELKTRYKDKVALLEKEKQELLLSSKELEYSLKQQRLAMETEKLEIVSQLQKLESDKLAAEQALKSYEHDKSYQQELQKYQTDMKVLDLQRQLELQREESRNELTKARQESDKAIIELKQMYEKEMDSLKNQSWQMQEKLRSQAYTIENMKEESNPKLLEIRIEELENELEYYKSLKPNTSTKKKNPEENDEIFLSSREDLSEIKNSASKSRRNQRPSPDFEIENLILQNERLKLQFDRARLEIDQLSIELDRTRREQIDSENALKNEVKFLIGKLLKAKSKLSAEGELSETVRKESMLSTLRYRSNKSSKYASRCSPIRDSDRYN</sequence>
<dbReference type="EMBL" id="MPUH01000832">
    <property type="protein sequence ID" value="OMJ73293.1"/>
    <property type="molecule type" value="Genomic_DNA"/>
</dbReference>
<comment type="caution">
    <text evidence="3">The sequence shown here is derived from an EMBL/GenBank/DDBJ whole genome shotgun (WGS) entry which is preliminary data.</text>
</comment>
<dbReference type="Proteomes" id="UP000187209">
    <property type="component" value="Unassembled WGS sequence"/>
</dbReference>
<name>A0A1R2B933_9CILI</name>
<feature type="coiled-coil region" evidence="1">
    <location>
        <begin position="119"/>
        <end position="208"/>
    </location>
</feature>
<protein>
    <submittedName>
        <fullName evidence="3">Uncharacterized protein</fullName>
    </submittedName>
</protein>
<feature type="coiled-coil region" evidence="1">
    <location>
        <begin position="7"/>
        <end position="93"/>
    </location>
</feature>
<proteinExistence type="predicted"/>
<feature type="coiled-coil region" evidence="1">
    <location>
        <begin position="292"/>
        <end position="333"/>
    </location>
</feature>
<evidence type="ECO:0000313" key="4">
    <source>
        <dbReference type="Proteomes" id="UP000187209"/>
    </source>
</evidence>
<evidence type="ECO:0000256" key="1">
    <source>
        <dbReference type="SAM" id="Coils"/>
    </source>
</evidence>
<reference evidence="3 4" key="1">
    <citation type="submission" date="2016-11" db="EMBL/GenBank/DDBJ databases">
        <title>The macronuclear genome of Stentor coeruleus: a giant cell with tiny introns.</title>
        <authorList>
            <person name="Slabodnick M."/>
            <person name="Ruby J.G."/>
            <person name="Reiff S.B."/>
            <person name="Swart E.C."/>
            <person name="Gosai S."/>
            <person name="Prabakaran S."/>
            <person name="Witkowska E."/>
            <person name="Larue G.E."/>
            <person name="Fisher S."/>
            <person name="Freeman R.M."/>
            <person name="Gunawardena J."/>
            <person name="Chu W."/>
            <person name="Stover N.A."/>
            <person name="Gregory B.D."/>
            <person name="Nowacki M."/>
            <person name="Derisi J."/>
            <person name="Roy S.W."/>
            <person name="Marshall W.F."/>
            <person name="Sood P."/>
        </authorList>
    </citation>
    <scope>NUCLEOTIDE SEQUENCE [LARGE SCALE GENOMIC DNA]</scope>
    <source>
        <strain evidence="3">WM001</strain>
    </source>
</reference>
<keyword evidence="4" id="KW-1185">Reference proteome</keyword>
<gene>
    <name evidence="3" type="ORF">SteCoe_28043</name>
</gene>
<evidence type="ECO:0000313" key="3">
    <source>
        <dbReference type="EMBL" id="OMJ73293.1"/>
    </source>
</evidence>
<organism evidence="3 4">
    <name type="scientific">Stentor coeruleus</name>
    <dbReference type="NCBI Taxonomy" id="5963"/>
    <lineage>
        <taxon>Eukaryota</taxon>
        <taxon>Sar</taxon>
        <taxon>Alveolata</taxon>
        <taxon>Ciliophora</taxon>
        <taxon>Postciliodesmatophora</taxon>
        <taxon>Heterotrichea</taxon>
        <taxon>Heterotrichida</taxon>
        <taxon>Stentoridae</taxon>
        <taxon>Stentor</taxon>
    </lineage>
</organism>
<keyword evidence="1" id="KW-0175">Coiled coil</keyword>
<accession>A0A1R2B933</accession>